<proteinExistence type="predicted"/>
<comment type="caution">
    <text evidence="1">The sequence shown here is derived from an EMBL/GenBank/DDBJ whole genome shotgun (WGS) entry which is preliminary data.</text>
</comment>
<organism evidence="1 2">
    <name type="scientific">Tepidibacillus fermentans</name>
    <dbReference type="NCBI Taxonomy" id="1281767"/>
    <lineage>
        <taxon>Bacteria</taxon>
        <taxon>Bacillati</taxon>
        <taxon>Bacillota</taxon>
        <taxon>Bacilli</taxon>
        <taxon>Bacillales</taxon>
        <taxon>Bacillaceae</taxon>
        <taxon>Tepidibacillus</taxon>
    </lineage>
</organism>
<accession>A0A4R3K763</accession>
<sequence length="673" mass="79084">MNLPQITAQIGKHQIQKQRQKQTPLTSLIKKTKIKLKENDKPYALFMTFDLLTQQIKFENPIPYTESLLERYLYLGNNSANSLQSYLVRQVDSLHYLLTSVWNDLYLALIQNELSESELAILLRLLESNTLIKLGTKKGEGRVNLEKIDFLSNDWVIESIDKKTININGKNYNYEQFIHLLFDDQNKQNRYLLIIPKIRTEQNEIILSQHQDYIQLVMKINNLSKSIDDSEKTQKKDEGRICYICNQRKENVSSSYTTKFSRSGINKIFTTTTINSSRDLNKIRYDDAYSICPDCYQDLLAGEGIIQEKFQGMIAGERTFILPEGLFTVFDYENLAKIKDNIDFAFKSSEAKDWLERIEAEADWLEENHYMVNFVIYRTDGNSVTILEVIEDVPVFRFTKIMNLIQQNVSNLKENLKNNHLHVSLDSIYRVIPVKENDKGQVDIGRVLSFYKAILSGHLIERETIFKYFSEALDKGLKQLWKKKIDNYKNLDLFRYLGKEDFFIEKITMTYLILMKTIQQLLILDKPIFQYEQKGESDLDKEKPNFNDSIQTMEKFLEKQGFSRQAKALFYLGTLVNLVALAQYQKEHESKPILRKIQFQGMSPNDILRLYEEVVEKLRQYNKLTLFAELLMNRFHAYYGNLEQKWNLSEHANVFYLMSGYSYMTGTKMLENE</sequence>
<gene>
    <name evidence="1" type="ORF">EDD72_12530</name>
</gene>
<reference evidence="1 2" key="1">
    <citation type="submission" date="2019-03" db="EMBL/GenBank/DDBJ databases">
        <title>Genomic Encyclopedia of Type Strains, Phase IV (KMG-IV): sequencing the most valuable type-strain genomes for metagenomic binning, comparative biology and taxonomic classification.</title>
        <authorList>
            <person name="Goeker M."/>
        </authorList>
    </citation>
    <scope>NUCLEOTIDE SEQUENCE [LARGE SCALE GENOMIC DNA]</scope>
    <source>
        <strain evidence="1 2">DSM 23802</strain>
    </source>
</reference>
<dbReference type="AlphaFoldDB" id="A0A4R3K763"/>
<dbReference type="OrthoDB" id="1706583at2"/>
<name>A0A4R3K763_9BACI</name>
<dbReference type="Proteomes" id="UP000295788">
    <property type="component" value="Unassembled WGS sequence"/>
</dbReference>
<protein>
    <submittedName>
        <fullName evidence="1">CRISPR-associated protein Csh1</fullName>
    </submittedName>
</protein>
<evidence type="ECO:0000313" key="2">
    <source>
        <dbReference type="Proteomes" id="UP000295788"/>
    </source>
</evidence>
<dbReference type="RefSeq" id="WP_132770484.1">
    <property type="nucleotide sequence ID" value="NZ_SMAB01000025.1"/>
</dbReference>
<keyword evidence="2" id="KW-1185">Reference proteome</keyword>
<dbReference type="EMBL" id="SMAB01000025">
    <property type="protein sequence ID" value="TCS78786.1"/>
    <property type="molecule type" value="Genomic_DNA"/>
</dbReference>
<dbReference type="Pfam" id="PF09484">
    <property type="entry name" value="Cas_TM1802"/>
    <property type="match status" value="1"/>
</dbReference>
<dbReference type="InterPro" id="IPR013389">
    <property type="entry name" value="CRISPR-assoc_prot_Cas8b"/>
</dbReference>
<evidence type="ECO:0000313" key="1">
    <source>
        <dbReference type="EMBL" id="TCS78786.1"/>
    </source>
</evidence>